<organism evidence="1 2">
    <name type="scientific">Aspergillus oryzae (strain 3.042)</name>
    <name type="common">Yellow koji mold</name>
    <dbReference type="NCBI Taxonomy" id="1160506"/>
    <lineage>
        <taxon>Eukaryota</taxon>
        <taxon>Fungi</taxon>
        <taxon>Dikarya</taxon>
        <taxon>Ascomycota</taxon>
        <taxon>Pezizomycotina</taxon>
        <taxon>Eurotiomycetes</taxon>
        <taxon>Eurotiomycetidae</taxon>
        <taxon>Eurotiales</taxon>
        <taxon>Aspergillaceae</taxon>
        <taxon>Aspergillus</taxon>
        <taxon>Aspergillus subgen. Circumdati</taxon>
    </lineage>
</organism>
<reference evidence="1 2" key="1">
    <citation type="journal article" date="2012" name="Eukaryot. Cell">
        <title>Draft genome sequence of Aspergillus oryzae strain 3.042.</title>
        <authorList>
            <person name="Zhao G."/>
            <person name="Yao Y."/>
            <person name="Qi W."/>
            <person name="Wang C."/>
            <person name="Hou L."/>
            <person name="Zeng B."/>
            <person name="Cao X."/>
        </authorList>
    </citation>
    <scope>NUCLEOTIDE SEQUENCE [LARGE SCALE GENOMIC DNA]</scope>
    <source>
        <strain evidence="1 2">3.042</strain>
    </source>
</reference>
<name>I8TP81_ASPO3</name>
<sequence>MEFANAISVLRQVSIIKLPWMWVESYVGSSLVAPERACATTFLLLGVFGKYGSTGVCWPMTHFTIGVYDIVELGCIDDGLSEVSAFNSDPYGVGCIQNDISGMKTEANYMNNNSTIVGMRENKVDES</sequence>
<dbReference type="AlphaFoldDB" id="I8TP81"/>
<reference evidence="2" key="2">
    <citation type="submission" date="2012-06" db="EMBL/GenBank/DDBJ databases">
        <title>Comparative genomic analyses of Aspergillus oryzae 3.042 and A. oryzae RIB40 for soy-sauce fermentation.</title>
        <authorList>
            <person name="Zhao G."/>
            <person name="Hou L."/>
            <person name="Wang C."/>
            <person name="Cao X."/>
        </authorList>
    </citation>
    <scope>NUCLEOTIDE SEQUENCE [LARGE SCALE GENOMIC DNA]</scope>
    <source>
        <strain evidence="2">3.042</strain>
    </source>
</reference>
<dbReference type="Proteomes" id="UP000002812">
    <property type="component" value="Unassembled WGS sequence"/>
</dbReference>
<protein>
    <submittedName>
        <fullName evidence="1">Uncharacterized protein</fullName>
    </submittedName>
</protein>
<accession>I8TP81</accession>
<dbReference type="EMBL" id="AKHY01000171">
    <property type="protein sequence ID" value="EIT76010.1"/>
    <property type="molecule type" value="Genomic_DNA"/>
</dbReference>
<gene>
    <name evidence="1" type="ORF">Ao3042_07975</name>
</gene>
<proteinExistence type="predicted"/>
<evidence type="ECO:0000313" key="2">
    <source>
        <dbReference type="Proteomes" id="UP000002812"/>
    </source>
</evidence>
<evidence type="ECO:0000313" key="1">
    <source>
        <dbReference type="EMBL" id="EIT76010.1"/>
    </source>
</evidence>
<comment type="caution">
    <text evidence="1">The sequence shown here is derived from an EMBL/GenBank/DDBJ whole genome shotgun (WGS) entry which is preliminary data.</text>
</comment>
<dbReference type="HOGENOM" id="CLU_1981196_0_0_1"/>